<dbReference type="Pfam" id="PF00353">
    <property type="entry name" value="HemolysinCabind"/>
    <property type="match status" value="2"/>
</dbReference>
<reference evidence="2 3" key="1">
    <citation type="submission" date="2020-05" db="EMBL/GenBank/DDBJ databases">
        <title>Ramlibacter rhizophilus sp. nov., isolated from rhizosphere soil of national flower Mugunghwa from South Korea.</title>
        <authorList>
            <person name="Zheng-Fei Y."/>
            <person name="Huan T."/>
        </authorList>
    </citation>
    <scope>NUCLEOTIDE SEQUENCE [LARGE SCALE GENOMIC DNA]</scope>
    <source>
        <strain evidence="2 3">H242</strain>
    </source>
</reference>
<dbReference type="Proteomes" id="UP000500826">
    <property type="component" value="Chromosome"/>
</dbReference>
<gene>
    <name evidence="2" type="ORF">HK414_27940</name>
</gene>
<dbReference type="EMBL" id="CP053418">
    <property type="protein sequence ID" value="QJW85956.1"/>
    <property type="molecule type" value="Genomic_DNA"/>
</dbReference>
<dbReference type="SUPFAM" id="SSF51120">
    <property type="entry name" value="beta-Roll"/>
    <property type="match status" value="2"/>
</dbReference>
<sequence length="219" mass="21246">MTGGAGDDTYVVDAAGDAVSEADGTGSGTDTVIASIDIAALAVNVENLTLTGAASSGTGNALANRITANDGNDGIDTLTGLGGNDTYVAEDQDVIVEAADGGTDTLESSGSITALDANVENLVLTGTGTTSGAGNDLANRITGNGANNTLSGGLGSDTLDGGAGSDSMVGGAGDDTYVVDIGADGEAARDLVVEQEGEGTDTIKSSVDRSWPSTSRTSC</sequence>
<evidence type="ECO:0008006" key="4">
    <source>
        <dbReference type="Google" id="ProtNLM"/>
    </source>
</evidence>
<protein>
    <recommendedName>
        <fullName evidence="4">Calcium-binding protein</fullName>
    </recommendedName>
</protein>
<evidence type="ECO:0000256" key="1">
    <source>
        <dbReference type="SAM" id="MobiDB-lite"/>
    </source>
</evidence>
<dbReference type="Gene3D" id="2.150.10.10">
    <property type="entry name" value="Serralysin-like metalloprotease, C-terminal"/>
    <property type="match status" value="1"/>
</dbReference>
<evidence type="ECO:0000313" key="2">
    <source>
        <dbReference type="EMBL" id="QJW85956.1"/>
    </source>
</evidence>
<name>A0ABX6PA49_9BURK</name>
<feature type="region of interest" description="Disordered" evidence="1">
    <location>
        <begin position="195"/>
        <end position="219"/>
    </location>
</feature>
<organism evidence="2 3">
    <name type="scientific">Ramlibacter terrae</name>
    <dbReference type="NCBI Taxonomy" id="2732511"/>
    <lineage>
        <taxon>Bacteria</taxon>
        <taxon>Pseudomonadati</taxon>
        <taxon>Pseudomonadota</taxon>
        <taxon>Betaproteobacteria</taxon>
        <taxon>Burkholderiales</taxon>
        <taxon>Comamonadaceae</taxon>
        <taxon>Ramlibacter</taxon>
    </lineage>
</organism>
<dbReference type="InterPro" id="IPR011049">
    <property type="entry name" value="Serralysin-like_metalloprot_C"/>
</dbReference>
<reference evidence="2 3" key="2">
    <citation type="submission" date="2020-05" db="EMBL/GenBank/DDBJ databases">
        <authorList>
            <person name="Khan S.A."/>
            <person name="Jeon C.O."/>
            <person name="Chun B.H."/>
        </authorList>
    </citation>
    <scope>NUCLEOTIDE SEQUENCE [LARGE SCALE GENOMIC DNA]</scope>
    <source>
        <strain evidence="2 3">H242</strain>
    </source>
</reference>
<accession>A0ABX6PA49</accession>
<dbReference type="PRINTS" id="PR00313">
    <property type="entry name" value="CABNDNGRPT"/>
</dbReference>
<proteinExistence type="predicted"/>
<dbReference type="InterPro" id="IPR001343">
    <property type="entry name" value="Hemolysn_Ca-bd"/>
</dbReference>
<keyword evidence="3" id="KW-1185">Reference proteome</keyword>
<evidence type="ECO:0000313" key="3">
    <source>
        <dbReference type="Proteomes" id="UP000500826"/>
    </source>
</evidence>